<keyword evidence="4" id="KW-1185">Reference proteome</keyword>
<protein>
    <submittedName>
        <fullName evidence="2">Uncharacterized protein</fullName>
    </submittedName>
</protein>
<dbReference type="EMBL" id="JAAHBU010000042">
    <property type="protein sequence ID" value="NER63201.1"/>
    <property type="molecule type" value="Genomic_DNA"/>
</dbReference>
<organism evidence="2 4">
    <name type="scientific">Pseudomonas brassicae</name>
    <dbReference type="NCBI Taxonomy" id="2708063"/>
    <lineage>
        <taxon>Bacteria</taxon>
        <taxon>Pseudomonadati</taxon>
        <taxon>Pseudomonadota</taxon>
        <taxon>Gammaproteobacteria</taxon>
        <taxon>Pseudomonadales</taxon>
        <taxon>Pseudomonadaceae</taxon>
        <taxon>Pseudomonas</taxon>
    </lineage>
</organism>
<evidence type="ECO:0000313" key="2">
    <source>
        <dbReference type="EMBL" id="NER63201.1"/>
    </source>
</evidence>
<accession>A0A6B3NQ74</accession>
<proteinExistence type="predicted"/>
<dbReference type="Proteomes" id="UP000480410">
    <property type="component" value="Unassembled WGS sequence"/>
</dbReference>
<dbReference type="EMBL" id="JAAHBV010000013">
    <property type="protein sequence ID" value="NER58901.1"/>
    <property type="molecule type" value="Genomic_DNA"/>
</dbReference>
<accession>A0A6M0CMY6</accession>
<sequence>MEPVKVGKHFFNAHPTTMTQVVSPEENKEGIYLRTATICTGGGTINLYCGPKAPTRLGDMTVHAIFGGVASSNNWQYTQPYPLFIPAGYGLWTASNNAVAAISLTWDFLA</sequence>
<dbReference type="AlphaFoldDB" id="A0A6B3NQ74"/>
<dbReference type="RefSeq" id="WP_163941555.1">
    <property type="nucleotide sequence ID" value="NZ_JAAHBU010000042.1"/>
</dbReference>
<evidence type="ECO:0000313" key="1">
    <source>
        <dbReference type="EMBL" id="NER58901.1"/>
    </source>
</evidence>
<evidence type="ECO:0000313" key="4">
    <source>
        <dbReference type="Proteomes" id="UP000482634"/>
    </source>
</evidence>
<evidence type="ECO:0000313" key="3">
    <source>
        <dbReference type="Proteomes" id="UP000480410"/>
    </source>
</evidence>
<reference evidence="3 4" key="1">
    <citation type="submission" date="2020-02" db="EMBL/GenBank/DDBJ databases">
        <title>Broccoli isolated Pseudomonas sp.</title>
        <authorList>
            <person name="Fujikawa T."/>
            <person name="Sawada H."/>
        </authorList>
    </citation>
    <scope>NUCLEOTIDE SEQUENCE [LARGE SCALE GENOMIC DNA]</scope>
    <source>
        <strain evidence="2 4">MAFF212427</strain>
        <strain evidence="1 3">MAFF212428</strain>
    </source>
</reference>
<comment type="caution">
    <text evidence="2">The sequence shown here is derived from an EMBL/GenBank/DDBJ whole genome shotgun (WGS) entry which is preliminary data.</text>
</comment>
<dbReference type="Proteomes" id="UP000482634">
    <property type="component" value="Unassembled WGS sequence"/>
</dbReference>
<name>A0A6B3NQ74_9PSED</name>
<gene>
    <name evidence="1" type="ORF">G3435_00785</name>
    <name evidence="2" type="ORF">G3436_03975</name>
</gene>